<dbReference type="RefSeq" id="WP_372565001.1">
    <property type="nucleotide sequence ID" value="NZ_JBGOSP010000017.1"/>
</dbReference>
<organism evidence="2 3">
    <name type="scientific">Streptomyces aureus</name>
    <dbReference type="NCBI Taxonomy" id="193461"/>
    <lineage>
        <taxon>Bacteria</taxon>
        <taxon>Bacillati</taxon>
        <taxon>Actinomycetota</taxon>
        <taxon>Actinomycetes</taxon>
        <taxon>Kitasatosporales</taxon>
        <taxon>Streptomycetaceae</taxon>
        <taxon>Streptomyces</taxon>
    </lineage>
</organism>
<feature type="transmembrane region" description="Helical" evidence="1">
    <location>
        <begin position="47"/>
        <end position="65"/>
    </location>
</feature>
<dbReference type="Proteomes" id="UP001571476">
    <property type="component" value="Unassembled WGS sequence"/>
</dbReference>
<gene>
    <name evidence="2" type="ORF">ACEG43_30485</name>
</gene>
<keyword evidence="1" id="KW-0812">Transmembrane</keyword>
<accession>A0ABV4SQC2</accession>
<dbReference type="EMBL" id="JBGOSP010000017">
    <property type="protein sequence ID" value="MFA3840468.1"/>
    <property type="molecule type" value="Genomic_DNA"/>
</dbReference>
<keyword evidence="3" id="KW-1185">Reference proteome</keyword>
<keyword evidence="1" id="KW-0472">Membrane</keyword>
<reference evidence="2 3" key="1">
    <citation type="submission" date="2024-08" db="EMBL/GenBank/DDBJ databases">
        <title>Genome sequence of Streptomyces aureus CACIA-1.46HGO.</title>
        <authorList>
            <person name="Evangelista-Martinez Z."/>
        </authorList>
    </citation>
    <scope>NUCLEOTIDE SEQUENCE [LARGE SCALE GENOMIC DNA]</scope>
    <source>
        <strain evidence="2 3">CACIA-1.46HGO</strain>
    </source>
</reference>
<sequence length="68" mass="7028">MRRQATGSRDGSIAVLSANLRFTEITAAGSIGGAVLGGLLRGVFPDLVLIPMLAVILLVSAVELARHD</sequence>
<evidence type="ECO:0000313" key="2">
    <source>
        <dbReference type="EMBL" id="MFA3840468.1"/>
    </source>
</evidence>
<keyword evidence="1" id="KW-1133">Transmembrane helix</keyword>
<evidence type="ECO:0000313" key="3">
    <source>
        <dbReference type="Proteomes" id="UP001571476"/>
    </source>
</evidence>
<comment type="caution">
    <text evidence="2">The sequence shown here is derived from an EMBL/GenBank/DDBJ whole genome shotgun (WGS) entry which is preliminary data.</text>
</comment>
<evidence type="ECO:0000256" key="1">
    <source>
        <dbReference type="SAM" id="Phobius"/>
    </source>
</evidence>
<protein>
    <submittedName>
        <fullName evidence="2">Uncharacterized protein</fullName>
    </submittedName>
</protein>
<feature type="transmembrane region" description="Helical" evidence="1">
    <location>
        <begin position="20"/>
        <end position="41"/>
    </location>
</feature>
<name>A0ABV4SQC2_9ACTN</name>
<proteinExistence type="predicted"/>